<feature type="compositionally biased region" description="Polar residues" evidence="1">
    <location>
        <begin position="21"/>
        <end position="32"/>
    </location>
</feature>
<dbReference type="HOGENOM" id="CLU_861384_0_0_1"/>
<proteinExistence type="predicted"/>
<name>A7SIB6_NEMVE</name>
<dbReference type="InParanoid" id="A7SIB6"/>
<dbReference type="AlphaFoldDB" id="A7SIB6"/>
<dbReference type="EMBL" id="DS469667">
    <property type="protein sequence ID" value="EDO36567.1"/>
    <property type="molecule type" value="Genomic_DNA"/>
</dbReference>
<feature type="region of interest" description="Disordered" evidence="1">
    <location>
        <begin position="1"/>
        <end position="59"/>
    </location>
</feature>
<gene>
    <name evidence="2" type="ORF">NEMVEDRAFT_v1g245471</name>
</gene>
<protein>
    <submittedName>
        <fullName evidence="2">Uncharacterized protein</fullName>
    </submittedName>
</protein>
<dbReference type="OrthoDB" id="5950585at2759"/>
<dbReference type="Proteomes" id="UP000001593">
    <property type="component" value="Unassembled WGS sequence"/>
</dbReference>
<reference evidence="2 3" key="1">
    <citation type="journal article" date="2007" name="Science">
        <title>Sea anemone genome reveals ancestral eumetazoan gene repertoire and genomic organization.</title>
        <authorList>
            <person name="Putnam N.H."/>
            <person name="Srivastava M."/>
            <person name="Hellsten U."/>
            <person name="Dirks B."/>
            <person name="Chapman J."/>
            <person name="Salamov A."/>
            <person name="Terry A."/>
            <person name="Shapiro H."/>
            <person name="Lindquist E."/>
            <person name="Kapitonov V.V."/>
            <person name="Jurka J."/>
            <person name="Genikhovich G."/>
            <person name="Grigoriev I.V."/>
            <person name="Lucas S.M."/>
            <person name="Steele R.E."/>
            <person name="Finnerty J.R."/>
            <person name="Technau U."/>
            <person name="Martindale M.Q."/>
            <person name="Rokhsar D.S."/>
        </authorList>
    </citation>
    <scope>NUCLEOTIDE SEQUENCE [LARGE SCALE GENOMIC DNA]</scope>
    <source>
        <strain evidence="3">CH2 X CH6</strain>
    </source>
</reference>
<evidence type="ECO:0000256" key="1">
    <source>
        <dbReference type="SAM" id="MobiDB-lite"/>
    </source>
</evidence>
<accession>A7SIB6</accession>
<dbReference type="KEGG" id="nve:5508009"/>
<feature type="compositionally biased region" description="Basic and acidic residues" evidence="1">
    <location>
        <begin position="33"/>
        <end position="45"/>
    </location>
</feature>
<evidence type="ECO:0000313" key="2">
    <source>
        <dbReference type="EMBL" id="EDO36567.1"/>
    </source>
</evidence>
<sequence length="323" mass="36672">MDVRLKASPQMSPNKVPYPRSQPTLNRTNSIQENRESTSTKEKTLWHHGKASPLKNPLPPAVSNRPATNDQIHGGLVLETDQPNNVDKSFTANIDNYRLKKRILKSPLSDMYCTGQRLMGNSVSEISMDVDVTGQRGTKQPAPPRHAITLNKLYSSLKKLKSRHETVNRTQAKCRNFPFKTSKGFNIHQNWNDDEIFILLGGKSKPVRFEVNPTSLSLLESEFGLNLKTREPNCGFDEEDIELLRKFREKYRHGISGKESPFVPWARHAMSKQSTAQVKKTGVPSATHSIEKEEYGRRLTIHVYLPNVLMDNSTNSPLQENEK</sequence>
<keyword evidence="3" id="KW-1185">Reference proteome</keyword>
<organism evidence="2 3">
    <name type="scientific">Nematostella vectensis</name>
    <name type="common">Starlet sea anemone</name>
    <dbReference type="NCBI Taxonomy" id="45351"/>
    <lineage>
        <taxon>Eukaryota</taxon>
        <taxon>Metazoa</taxon>
        <taxon>Cnidaria</taxon>
        <taxon>Anthozoa</taxon>
        <taxon>Hexacorallia</taxon>
        <taxon>Actiniaria</taxon>
        <taxon>Edwardsiidae</taxon>
        <taxon>Nematostella</taxon>
    </lineage>
</organism>
<evidence type="ECO:0000313" key="3">
    <source>
        <dbReference type="Proteomes" id="UP000001593"/>
    </source>
</evidence>